<dbReference type="CDD" id="cd10150">
    <property type="entry name" value="CobN_like"/>
    <property type="match status" value="1"/>
</dbReference>
<sequence length="1454" mass="160367">MSTQHRQRVIRADGRAFNIVQHRAHLTYCYTGCCCGITERGYAAVPVDVYTEEWLRRKMRQDVHLTKGGCLGPCALANVVSLVFDGKSIWFHSVNSAWQVRQIFEYVDSMLKADRFLQPPSELSEYVFNYYDWDVRLPSAAESITTLEVVKPHGAIMLLSHADTDLLTLMKAAETMPEELKVSGFSLNALRTEDQMHVLITGEMSKAKVIVVRCHGPLHCIPGFDRLKATCATRGQSLVLVSGCGENTTEFSETIHTPLDVMQTAASYLDLGGAANFGELFRFLSDRLMLTGYGYAAASAMPEHGIYLPETEGATFEDWQRQADPAKPTAAVLFYRAHRMSGNTNFIDAMTAALESQGLNALCVFTSSLKALEDGRPAVFRLIEGRTDVLVSTLSFALGEVNTGSVTDAGDGVGAFDALGIPVVQAIASGMPRGAWEGSRRGLNALDTAVNVAIPEFDGRIISVPVSFKERSAAGAEHLYVAHADRVKRVAGIAARLAALRRTPNRDKRIAFVLTNSAAKAAQVGGAVGLDSAASLLTTLRAMRARRYSIAALPDTSDALMQDLLRRGTYDDMYPLDPARAQRFSRTGYRAVFTKFPEKAGRRMQDFWGQPQDRGPSILPAKKTDKKLLPTIGGKVVSIDQEEPWGDDRDYLFAAMELGNALIALQPPRGYGIDPDAIYHTPDLPPTHHYAAFYRWLATPQADGGWGADAIVHMGKHGTLEWLPGKGIGLSGECYPDLLLGDLPLVYPFILNDPGEGSQSKRRAHAVVVDHMTPPMTTAETYGALAELNQLVNEYYAVEKLDPAKLPYLQQQIWELVERTNLKADLDMKTMLTRERGDHTHEWDDALTPEGVPTTLASMTGNEVAHLIEDLDGYLCELGMAQIRDGLHILGQMPPMPEMLRSLTRLANINVPSLQASLATAFGFDLASLLDAPGERLEEDRQLLGVTCYTHADVLETLDRAALDLFTMLETLGFRAEAIEEVQRAVIGLATAEMTAALQFACVELVAKLEQTGDEIEHLLDALEGKYVPAGPAGAPTRGMAHVLPTGRNFYAVDPRALPSQAAWRVGQQLAHEAVERFRAEEGSYPEMMGLSVWGTSQMRTHGDDVAEAFALLGVRPVWSSQSRRLESVAVIPLGELGRPRIDVTLRISGFFRDAFPHLIELFDEAVGMVVELDEPLDQNFPRKHYLADLAKHHTMPDHEAQAQARYRIFGSKPGSYGAGILPLMETGNWKNDDDLARAFLAWGGYAYGKGTEGVDAQPVFTERLKSIQVALHNQDNREHDIFDSDDYFQFHGGMVASIRALTGNQPKAYFGDSSRPESAQVRDLKEEALRVYRSRVVNPKWIESIKRHGYKGGLELAATVDYIFGFDATAHIAPDFVYEGLAEHYALVPEMRAFFEASNPWALHAIAERLLEAARRELWEAPAAETLEKLRGILLDTETLLEEQGERRREAVL</sequence>
<evidence type="ECO:0000313" key="2">
    <source>
        <dbReference type="EMBL" id="SFS18070.1"/>
    </source>
</evidence>
<dbReference type="STRING" id="474950.SAMN05421771_3333"/>
<dbReference type="Proteomes" id="UP000199024">
    <property type="component" value="Unassembled WGS sequence"/>
</dbReference>
<feature type="domain" description="CobN/magnesium chelatase" evidence="1">
    <location>
        <begin position="267"/>
        <end position="1426"/>
    </location>
</feature>
<accession>A0A1I6MQT7</accession>
<dbReference type="EMBL" id="FOZL01000001">
    <property type="protein sequence ID" value="SFS18070.1"/>
    <property type="molecule type" value="Genomic_DNA"/>
</dbReference>
<proteinExistence type="predicted"/>
<dbReference type="RefSeq" id="WP_089840774.1">
    <property type="nucleotide sequence ID" value="NZ_FOZL01000001.1"/>
</dbReference>
<evidence type="ECO:0000259" key="1">
    <source>
        <dbReference type="Pfam" id="PF02514"/>
    </source>
</evidence>
<dbReference type="InterPro" id="IPR003672">
    <property type="entry name" value="CobN/Mg_chltase"/>
</dbReference>
<protein>
    <submittedName>
        <fullName evidence="2">Cobaltochelatase CobN subunit</fullName>
    </submittedName>
</protein>
<keyword evidence="3" id="KW-1185">Reference proteome</keyword>
<organism evidence="2 3">
    <name type="scientific">Granulicella pectinivorans</name>
    <dbReference type="NCBI Taxonomy" id="474950"/>
    <lineage>
        <taxon>Bacteria</taxon>
        <taxon>Pseudomonadati</taxon>
        <taxon>Acidobacteriota</taxon>
        <taxon>Terriglobia</taxon>
        <taxon>Terriglobales</taxon>
        <taxon>Acidobacteriaceae</taxon>
        <taxon>Granulicella</taxon>
    </lineage>
</organism>
<dbReference type="PANTHER" id="PTHR44119">
    <property type="entry name" value="MAGNESIUM-CHELATASE SUBUNIT CHLH, CHLOROPLASTIC"/>
    <property type="match status" value="1"/>
</dbReference>
<dbReference type="CDD" id="cd02980">
    <property type="entry name" value="TRX_Fd_family"/>
    <property type="match status" value="1"/>
</dbReference>
<evidence type="ECO:0000313" key="3">
    <source>
        <dbReference type="Proteomes" id="UP000199024"/>
    </source>
</evidence>
<name>A0A1I6MQT7_9BACT</name>
<gene>
    <name evidence="2" type="ORF">SAMN05421771_3333</name>
</gene>
<dbReference type="Pfam" id="PF02514">
    <property type="entry name" value="CobN-Mg_chel"/>
    <property type="match status" value="1"/>
</dbReference>
<dbReference type="OrthoDB" id="9757976at2"/>
<reference evidence="2 3" key="1">
    <citation type="submission" date="2016-10" db="EMBL/GenBank/DDBJ databases">
        <authorList>
            <person name="de Groot N.N."/>
        </authorList>
    </citation>
    <scope>NUCLEOTIDE SEQUENCE [LARGE SCALE GENOMIC DNA]</scope>
    <source>
        <strain evidence="2 3">DSM 21001</strain>
    </source>
</reference>
<dbReference type="PANTHER" id="PTHR44119:SF4">
    <property type="entry name" value="AEROBIC COBALTOCHELATASE SUBUNIT COBN"/>
    <property type="match status" value="1"/>
</dbReference>